<keyword evidence="1" id="KW-0472">Membrane</keyword>
<gene>
    <name evidence="2" type="ORF">NO357_17590</name>
</gene>
<keyword evidence="1" id="KW-0812">Transmembrane</keyword>
<dbReference type="AlphaFoldDB" id="A0AAE3WFR5"/>
<feature type="transmembrane region" description="Helical" evidence="1">
    <location>
        <begin position="82"/>
        <end position="103"/>
    </location>
</feature>
<organism evidence="2 3">
    <name type="scientific">Marimonas arenosa</name>
    <dbReference type="NCBI Taxonomy" id="1795305"/>
    <lineage>
        <taxon>Bacteria</taxon>
        <taxon>Pseudomonadati</taxon>
        <taxon>Pseudomonadota</taxon>
        <taxon>Alphaproteobacteria</taxon>
        <taxon>Rhodobacterales</taxon>
        <taxon>Paracoccaceae</taxon>
        <taxon>Marimonas</taxon>
    </lineage>
</organism>
<dbReference type="RefSeq" id="WP_306737019.1">
    <property type="nucleotide sequence ID" value="NZ_JANHAX010000006.1"/>
</dbReference>
<reference evidence="2" key="1">
    <citation type="submission" date="2022-07" db="EMBL/GenBank/DDBJ databases">
        <authorList>
            <person name="Otstavnykh N."/>
            <person name="Isaeva M."/>
            <person name="Bystritskaya E."/>
        </authorList>
    </citation>
    <scope>NUCLEOTIDE SEQUENCE</scope>
    <source>
        <strain evidence="2">KCTC 52189</strain>
    </source>
</reference>
<keyword evidence="3" id="KW-1185">Reference proteome</keyword>
<accession>A0AAE3WFR5</accession>
<name>A0AAE3WFR5_9RHOB</name>
<evidence type="ECO:0000313" key="2">
    <source>
        <dbReference type="EMBL" id="MDQ2091718.1"/>
    </source>
</evidence>
<keyword evidence="1" id="KW-1133">Transmembrane helix</keyword>
<feature type="transmembrane region" description="Helical" evidence="1">
    <location>
        <begin position="51"/>
        <end position="70"/>
    </location>
</feature>
<reference evidence="2" key="2">
    <citation type="submission" date="2023-02" db="EMBL/GenBank/DDBJ databases">
        <title>'Rhodoalgimonas zhirmunskyi' gen. nov., isolated from a red alga.</title>
        <authorList>
            <person name="Nedashkovskaya O.I."/>
            <person name="Otstavnykh N.Y."/>
            <person name="Bystritskaya E.P."/>
            <person name="Balabanova L.A."/>
            <person name="Isaeva M.P."/>
        </authorList>
    </citation>
    <scope>NUCLEOTIDE SEQUENCE</scope>
    <source>
        <strain evidence="2">KCTC 52189</strain>
    </source>
</reference>
<evidence type="ECO:0000256" key="1">
    <source>
        <dbReference type="SAM" id="Phobius"/>
    </source>
</evidence>
<protein>
    <submittedName>
        <fullName evidence="2">Aspartate carbamoyltransferase catalytic subunit</fullName>
    </submittedName>
</protein>
<sequence>MKETAATAPARSASPAGWENILSEGERIMWQGRPGPGLTLAPVLPGRMAKAAVGLLLFGYLPVMNLSHGWPPFADLSPGRTILPLIFFAVVLTALHQLAGYALTRTLVRRRTWYTLTDRRAYIATDLPILGKRLKSWPITVASRLDYDGGTPGAVWFAEEKKRSGKSRYTMPIGFEQLDDAGHVYRLMRAIQQRQNA</sequence>
<dbReference type="EMBL" id="JANHAX010000006">
    <property type="protein sequence ID" value="MDQ2091718.1"/>
    <property type="molecule type" value="Genomic_DNA"/>
</dbReference>
<dbReference type="Proteomes" id="UP001226762">
    <property type="component" value="Unassembled WGS sequence"/>
</dbReference>
<proteinExistence type="predicted"/>
<evidence type="ECO:0000313" key="3">
    <source>
        <dbReference type="Proteomes" id="UP001226762"/>
    </source>
</evidence>
<comment type="caution">
    <text evidence="2">The sequence shown here is derived from an EMBL/GenBank/DDBJ whole genome shotgun (WGS) entry which is preliminary data.</text>
</comment>